<dbReference type="EMBL" id="JBICBT010001409">
    <property type="protein sequence ID" value="KAL3068078.1"/>
    <property type="molecule type" value="Genomic_DNA"/>
</dbReference>
<reference evidence="12 13" key="1">
    <citation type="submission" date="2024-10" db="EMBL/GenBank/DDBJ databases">
        <authorList>
            <person name="Kim D."/>
        </authorList>
    </citation>
    <scope>NUCLEOTIDE SEQUENCE [LARGE SCALE GENOMIC DNA]</scope>
    <source>
        <strain evidence="12">BH-2024</strain>
    </source>
</reference>
<name>A0ABD2HWA0_9BILA</name>
<feature type="region of interest" description="Disordered" evidence="8">
    <location>
        <begin position="631"/>
        <end position="674"/>
    </location>
</feature>
<evidence type="ECO:0000259" key="9">
    <source>
        <dbReference type="PROSITE" id="PS51192"/>
    </source>
</evidence>
<sequence>MSFSSRQNFGERHPLIGADRYFNDRLTNRAFEPANASLASHPSSPSWDAPHNLPSLFDDMNINSSGSSFGQGRQNVQPTTARPLNENVFSTFNRQPHITPQANGFADPPRTYNSSENSHQNGSHFSSAFQRHGSNEYQIEAEGPPSQQPPPEQRKRRQKYLPPTRPDVELFNDKNHIQPGAMWEQQFGVGNDTNLSVSCEEGNNSNDLVQKFEECGFSEAIMRNIELRKYKALTQIQKSVIPVILKRRNDLMAHAQTGSGKSAAFLLPIINQIQSIKVKLGIKATNSDAPYALVIEPTKELSSQLFEDARSFAINTGVSVQRTYGDMPMRESRRLIASGCDICAVTCGRLLHFVMEGTIKLENLRFLVLDEADKLLTCDHFNQCIAQLKGSPNINPSHRVLMFSATFDITVQNTASNFLRNNYIFITVGKLNSAVETIDQQFIEVQKYSKQDKLLEMLKTDAIWRPRPNGDPFLKPAKKTLIFVETKRNSDRLAIALTQEKFYNTQSLNSDRTLEQRHLAVRKFIQGQYDILVSTDVAARGINIPNVEHVINYDLPEKEIDTYIHRIGRTGRAGNSGLATSFFDPTSPEDLAHGAFYVEVLMQGGLPVPDFLRRFGPDFVDWANAPNFDNSSRGPCGDASQSVNGKTMDRKETATVPRHNAQNNNNNAEEEEVDSFWSVKEDELVWGR</sequence>
<evidence type="ECO:0000259" key="11">
    <source>
        <dbReference type="PROSITE" id="PS51195"/>
    </source>
</evidence>
<dbReference type="PROSITE" id="PS51192">
    <property type="entry name" value="HELICASE_ATP_BIND_1"/>
    <property type="match status" value="1"/>
</dbReference>
<evidence type="ECO:0000313" key="12">
    <source>
        <dbReference type="EMBL" id="KAL3068078.1"/>
    </source>
</evidence>
<feature type="compositionally biased region" description="Polar residues" evidence="8">
    <location>
        <begin position="631"/>
        <end position="645"/>
    </location>
</feature>
<dbReference type="InterPro" id="IPR011545">
    <property type="entry name" value="DEAD/DEAH_box_helicase_dom"/>
</dbReference>
<evidence type="ECO:0000256" key="7">
    <source>
        <dbReference type="RuleBase" id="RU000492"/>
    </source>
</evidence>
<evidence type="ECO:0000313" key="13">
    <source>
        <dbReference type="Proteomes" id="UP001620626"/>
    </source>
</evidence>
<evidence type="ECO:0000256" key="5">
    <source>
        <dbReference type="ARBA" id="ARBA00022840"/>
    </source>
</evidence>
<dbReference type="InterPro" id="IPR014014">
    <property type="entry name" value="RNA_helicase_DEAD_Q_motif"/>
</dbReference>
<dbReference type="GO" id="GO:0043186">
    <property type="term" value="C:P granule"/>
    <property type="evidence" value="ECO:0007669"/>
    <property type="project" value="UniProtKB-ARBA"/>
</dbReference>
<keyword evidence="2 7" id="KW-0547">Nucleotide-binding</keyword>
<keyword evidence="4 7" id="KW-0347">Helicase</keyword>
<gene>
    <name evidence="12" type="ORF">niasHT_038068</name>
</gene>
<dbReference type="Proteomes" id="UP001620626">
    <property type="component" value="Unassembled WGS sequence"/>
</dbReference>
<dbReference type="InterPro" id="IPR027417">
    <property type="entry name" value="P-loop_NTPase"/>
</dbReference>
<dbReference type="AlphaFoldDB" id="A0ABD2HWA0"/>
<dbReference type="InterPro" id="IPR000629">
    <property type="entry name" value="RNA-helicase_DEAD-box_CS"/>
</dbReference>
<keyword evidence="13" id="KW-1185">Reference proteome</keyword>
<organism evidence="12 13">
    <name type="scientific">Heterodera trifolii</name>
    <dbReference type="NCBI Taxonomy" id="157864"/>
    <lineage>
        <taxon>Eukaryota</taxon>
        <taxon>Metazoa</taxon>
        <taxon>Ecdysozoa</taxon>
        <taxon>Nematoda</taxon>
        <taxon>Chromadorea</taxon>
        <taxon>Rhabditida</taxon>
        <taxon>Tylenchina</taxon>
        <taxon>Tylenchomorpha</taxon>
        <taxon>Tylenchoidea</taxon>
        <taxon>Heteroderidae</taxon>
        <taxon>Heteroderinae</taxon>
        <taxon>Heterodera</taxon>
    </lineage>
</organism>
<accession>A0ABD2HWA0</accession>
<dbReference type="EC" id="3.6.4.13" evidence="1"/>
<keyword evidence="5 7" id="KW-0067">ATP-binding</keyword>
<feature type="domain" description="Helicase C-terminal" evidence="10">
    <location>
        <begin position="469"/>
        <end position="616"/>
    </location>
</feature>
<feature type="compositionally biased region" description="Polar residues" evidence="8">
    <location>
        <begin position="111"/>
        <end position="129"/>
    </location>
</feature>
<evidence type="ECO:0000256" key="4">
    <source>
        <dbReference type="ARBA" id="ARBA00022806"/>
    </source>
</evidence>
<feature type="short sequence motif" description="Q motif" evidence="6">
    <location>
        <begin position="210"/>
        <end position="238"/>
    </location>
</feature>
<evidence type="ECO:0000256" key="8">
    <source>
        <dbReference type="SAM" id="MobiDB-lite"/>
    </source>
</evidence>
<protein>
    <recommendedName>
        <fullName evidence="1">RNA helicase</fullName>
        <ecNumber evidence="1">3.6.4.13</ecNumber>
    </recommendedName>
</protein>
<evidence type="ECO:0000256" key="3">
    <source>
        <dbReference type="ARBA" id="ARBA00022801"/>
    </source>
</evidence>
<feature type="region of interest" description="Disordered" evidence="8">
    <location>
        <begin position="94"/>
        <end position="169"/>
    </location>
</feature>
<dbReference type="InterPro" id="IPR014001">
    <property type="entry name" value="Helicase_ATP-bd"/>
</dbReference>
<dbReference type="PROSITE" id="PS00039">
    <property type="entry name" value="DEAD_ATP_HELICASE"/>
    <property type="match status" value="1"/>
</dbReference>
<evidence type="ECO:0000256" key="1">
    <source>
        <dbReference type="ARBA" id="ARBA00012552"/>
    </source>
</evidence>
<dbReference type="Gene3D" id="3.40.50.300">
    <property type="entry name" value="P-loop containing nucleotide triphosphate hydrolases"/>
    <property type="match status" value="2"/>
</dbReference>
<proteinExistence type="inferred from homology"/>
<dbReference type="SMART" id="SM00490">
    <property type="entry name" value="HELICc"/>
    <property type="match status" value="1"/>
</dbReference>
<dbReference type="SMART" id="SM00487">
    <property type="entry name" value="DEXDc"/>
    <property type="match status" value="1"/>
</dbReference>
<dbReference type="Pfam" id="PF00270">
    <property type="entry name" value="DEAD"/>
    <property type="match status" value="1"/>
</dbReference>
<keyword evidence="3 7" id="KW-0378">Hydrolase</keyword>
<evidence type="ECO:0000256" key="2">
    <source>
        <dbReference type="ARBA" id="ARBA00022741"/>
    </source>
</evidence>
<dbReference type="CDD" id="cd18787">
    <property type="entry name" value="SF2_C_DEAD"/>
    <property type="match status" value="1"/>
</dbReference>
<feature type="domain" description="Helicase ATP-binding" evidence="9">
    <location>
        <begin position="242"/>
        <end position="425"/>
    </location>
</feature>
<comment type="similarity">
    <text evidence="7">Belongs to the DEAD box helicase family.</text>
</comment>
<evidence type="ECO:0000256" key="6">
    <source>
        <dbReference type="PROSITE-ProRule" id="PRU00552"/>
    </source>
</evidence>
<dbReference type="PROSITE" id="PS51195">
    <property type="entry name" value="Q_MOTIF"/>
    <property type="match status" value="1"/>
</dbReference>
<dbReference type="Pfam" id="PF00271">
    <property type="entry name" value="Helicase_C"/>
    <property type="match status" value="1"/>
</dbReference>
<dbReference type="GO" id="GO:0003724">
    <property type="term" value="F:RNA helicase activity"/>
    <property type="evidence" value="ECO:0007669"/>
    <property type="project" value="UniProtKB-EC"/>
</dbReference>
<feature type="domain" description="DEAD-box RNA helicase Q" evidence="11">
    <location>
        <begin position="210"/>
        <end position="238"/>
    </location>
</feature>
<dbReference type="PANTHER" id="PTHR47958">
    <property type="entry name" value="ATP-DEPENDENT RNA HELICASE DBP3"/>
    <property type="match status" value="1"/>
</dbReference>
<evidence type="ECO:0000259" key="10">
    <source>
        <dbReference type="PROSITE" id="PS51194"/>
    </source>
</evidence>
<dbReference type="PROSITE" id="PS51194">
    <property type="entry name" value="HELICASE_CTER"/>
    <property type="match status" value="1"/>
</dbReference>
<dbReference type="SUPFAM" id="SSF52540">
    <property type="entry name" value="P-loop containing nucleoside triphosphate hydrolases"/>
    <property type="match status" value="1"/>
</dbReference>
<dbReference type="GO" id="GO:0016787">
    <property type="term" value="F:hydrolase activity"/>
    <property type="evidence" value="ECO:0007669"/>
    <property type="project" value="UniProtKB-KW"/>
</dbReference>
<dbReference type="GO" id="GO:0005524">
    <property type="term" value="F:ATP binding"/>
    <property type="evidence" value="ECO:0007669"/>
    <property type="project" value="UniProtKB-KW"/>
</dbReference>
<comment type="caution">
    <text evidence="12">The sequence shown here is derived from an EMBL/GenBank/DDBJ whole genome shotgun (WGS) entry which is preliminary data.</text>
</comment>
<dbReference type="InterPro" id="IPR001650">
    <property type="entry name" value="Helicase_C-like"/>
</dbReference>